<protein>
    <submittedName>
        <fullName evidence="1">Uncharacterized protein</fullName>
    </submittedName>
</protein>
<dbReference type="EMBL" id="NHOZ01000092">
    <property type="protein sequence ID" value="OYR62546.1"/>
    <property type="molecule type" value="Genomic_DNA"/>
</dbReference>
<gene>
    <name evidence="1" type="ORF">DJ80_09885</name>
</gene>
<accession>A0A256J1V5</accession>
<dbReference type="AlphaFoldDB" id="A0A256J1V5"/>
<name>A0A256J1V5_HALEZ</name>
<reference evidence="1 2" key="1">
    <citation type="journal article" date="2014" name="Front. Microbiol.">
        <title>Population and genomic analysis of the genus Halorubrum.</title>
        <authorList>
            <person name="Fullmer M.S."/>
            <person name="Soucy S.M."/>
            <person name="Swithers K.S."/>
            <person name="Makkay A.M."/>
            <person name="Wheeler R."/>
            <person name="Ventosa A."/>
            <person name="Gogarten J.P."/>
            <person name="Papke R.T."/>
        </authorList>
    </citation>
    <scope>NUCLEOTIDE SEQUENCE [LARGE SCALE GENOMIC DNA]</scope>
    <source>
        <strain evidence="1 2">Ga36</strain>
    </source>
</reference>
<sequence>MAVEQLTGVRTDSVIILKDPLTSENAAGNQMGYLRSLPYLFQEGIVQYTFPPGWLRRMSNETFDEVLQEKGDEDNSWFEYCALPDFPFNYTILDQKKTANDLSFHHICQITNQETDEYSSARTTHKLLRAYLDGRIEELFLVTDRASFSLSDTTTHKPLREELDHAEVLSYEKIAKQYIRSQFGSQSIPFAKTLNIWLHHAADDYRDVMGRQPQRIGDLFEFDVLEPGIRTWDLFEFLSTEVSRDSIEHINAVVRPWIESDITKVEANIRNALQEFDYDREAVRTFRETGDRSA</sequence>
<comment type="caution">
    <text evidence="1">The sequence shown here is derived from an EMBL/GenBank/DDBJ whole genome shotgun (WGS) entry which is preliminary data.</text>
</comment>
<proteinExistence type="predicted"/>
<dbReference type="Proteomes" id="UP000215731">
    <property type="component" value="Unassembled WGS sequence"/>
</dbReference>
<organism evidence="1 2">
    <name type="scientific">Halorubrum ezzemoulense</name>
    <name type="common">Halorubrum chaoviator</name>
    <dbReference type="NCBI Taxonomy" id="337243"/>
    <lineage>
        <taxon>Archaea</taxon>
        <taxon>Methanobacteriati</taxon>
        <taxon>Methanobacteriota</taxon>
        <taxon>Stenosarchaea group</taxon>
        <taxon>Halobacteria</taxon>
        <taxon>Halobacteriales</taxon>
        <taxon>Haloferacaceae</taxon>
        <taxon>Halorubrum</taxon>
    </lineage>
</organism>
<dbReference type="RefSeq" id="WP_094553199.1">
    <property type="nucleotide sequence ID" value="NZ_NHOZ01000092.1"/>
</dbReference>
<evidence type="ECO:0000313" key="1">
    <source>
        <dbReference type="EMBL" id="OYR62546.1"/>
    </source>
</evidence>
<evidence type="ECO:0000313" key="2">
    <source>
        <dbReference type="Proteomes" id="UP000215731"/>
    </source>
</evidence>